<gene>
    <name evidence="2" type="ORF">SIDU_15015</name>
</gene>
<evidence type="ECO:0000313" key="2">
    <source>
        <dbReference type="EMBL" id="APL95717.1"/>
    </source>
</evidence>
<evidence type="ECO:0000313" key="3">
    <source>
        <dbReference type="Proteomes" id="UP000004550"/>
    </source>
</evidence>
<name>A0A1L5BSF2_SPHIB</name>
<dbReference type="KEGG" id="sinb:SIDU_15015"/>
<feature type="transmembrane region" description="Helical" evidence="1">
    <location>
        <begin position="47"/>
        <end position="72"/>
    </location>
</feature>
<proteinExistence type="predicted"/>
<keyword evidence="1" id="KW-1133">Transmembrane helix</keyword>
<dbReference type="EMBL" id="CP013070">
    <property type="protein sequence ID" value="APL95717.1"/>
    <property type="molecule type" value="Genomic_DNA"/>
</dbReference>
<protein>
    <submittedName>
        <fullName evidence="2">Uncharacterized protein</fullName>
    </submittedName>
</protein>
<evidence type="ECO:0000256" key="1">
    <source>
        <dbReference type="SAM" id="Phobius"/>
    </source>
</evidence>
<reference evidence="2 3" key="1">
    <citation type="journal article" date="2012" name="J. Bacteriol.">
        <title>Genome sequence of Sphingobium indicum B90A, a hexachlorocyclohexane-degrading bacterium.</title>
        <authorList>
            <person name="Anand S."/>
            <person name="Sangwan N."/>
            <person name="Lata P."/>
            <person name="Kaur J."/>
            <person name="Dua A."/>
            <person name="Singh A.K."/>
            <person name="Verma M."/>
            <person name="Kaur J."/>
            <person name="Khurana J.P."/>
            <person name="Khurana P."/>
            <person name="Mathur S."/>
            <person name="Lal R."/>
        </authorList>
    </citation>
    <scope>NUCLEOTIDE SEQUENCE [LARGE SCALE GENOMIC DNA]</scope>
    <source>
        <strain evidence="3">DSM 16412 / CCM 7286 / MTCC 6364 / B90A</strain>
    </source>
</reference>
<dbReference type="RefSeq" id="WP_007685128.1">
    <property type="nucleotide sequence ID" value="NZ_CP013070.1"/>
</dbReference>
<sequence length="192" mass="20017">MADTLLILAGVSAACGSAALRHAWSLHRRSSLWNAAGWGLFLLGVVAGWWGAGAWGVSVASLVGMSAALLILSHAAITSPAADSAKASNRRVGMLPERGEPLHLRRRLMTFLIVVILAMIVSTGLGIAAYGLMALTGAAEANSVVTGFFVTPLAWSILAYALLMEERRIRQWATLGILAVPGALALIFGLSA</sequence>
<accession>A0A1L5BSF2</accession>
<feature type="transmembrane region" description="Helical" evidence="1">
    <location>
        <begin position="144"/>
        <end position="163"/>
    </location>
</feature>
<dbReference type="Proteomes" id="UP000004550">
    <property type="component" value="Chromosome"/>
</dbReference>
<keyword evidence="1" id="KW-0812">Transmembrane</keyword>
<feature type="transmembrane region" description="Helical" evidence="1">
    <location>
        <begin position="108"/>
        <end position="132"/>
    </location>
</feature>
<dbReference type="AlphaFoldDB" id="A0A1L5BSF2"/>
<keyword evidence="1" id="KW-0472">Membrane</keyword>
<organism evidence="2 3">
    <name type="scientific">Sphingobium indicum (strain DSM 16412 / CCM 7286 / MTCC 6364 / B90A)</name>
    <dbReference type="NCBI Taxonomy" id="861109"/>
    <lineage>
        <taxon>Bacteria</taxon>
        <taxon>Pseudomonadati</taxon>
        <taxon>Pseudomonadota</taxon>
        <taxon>Alphaproteobacteria</taxon>
        <taxon>Sphingomonadales</taxon>
        <taxon>Sphingomonadaceae</taxon>
        <taxon>Sphingobium</taxon>
    </lineage>
</organism>
<feature type="transmembrane region" description="Helical" evidence="1">
    <location>
        <begin position="172"/>
        <end position="191"/>
    </location>
</feature>